<gene>
    <name evidence="1" type="ORF">Z519_02830</name>
</gene>
<accession>A0A0D2F0L1</accession>
<dbReference type="RefSeq" id="XP_016622435.1">
    <property type="nucleotide sequence ID" value="XM_016760585.1"/>
</dbReference>
<dbReference type="Proteomes" id="UP000053789">
    <property type="component" value="Unassembled WGS sequence"/>
</dbReference>
<evidence type="ECO:0000313" key="1">
    <source>
        <dbReference type="EMBL" id="KIW95766.1"/>
    </source>
</evidence>
<keyword evidence="2" id="KW-1185">Reference proteome</keyword>
<dbReference type="VEuPathDB" id="FungiDB:Z519_02830"/>
<dbReference type="PANTHER" id="PTHR34387:SF1">
    <property type="entry name" value="PERIPLASMIC IMMUNOGENIC PROTEIN"/>
    <property type="match status" value="1"/>
</dbReference>
<protein>
    <recommendedName>
        <fullName evidence="3">SIMPL domain-containing protein</fullName>
    </recommendedName>
</protein>
<organism evidence="1 2">
    <name type="scientific">Cladophialophora bantiana (strain ATCC 10958 / CBS 173.52 / CDC B-1940 / NIH 8579)</name>
    <name type="common">Xylohypha bantiana</name>
    <dbReference type="NCBI Taxonomy" id="1442370"/>
    <lineage>
        <taxon>Eukaryota</taxon>
        <taxon>Fungi</taxon>
        <taxon>Dikarya</taxon>
        <taxon>Ascomycota</taxon>
        <taxon>Pezizomycotina</taxon>
        <taxon>Eurotiomycetes</taxon>
        <taxon>Chaetothyriomycetidae</taxon>
        <taxon>Chaetothyriales</taxon>
        <taxon>Herpotrichiellaceae</taxon>
        <taxon>Cladophialophora</taxon>
    </lineage>
</organism>
<dbReference type="PANTHER" id="PTHR34387">
    <property type="entry name" value="SLR1258 PROTEIN"/>
    <property type="match status" value="1"/>
</dbReference>
<dbReference type="EMBL" id="KN846983">
    <property type="protein sequence ID" value="KIW95766.1"/>
    <property type="molecule type" value="Genomic_DNA"/>
</dbReference>
<dbReference type="AlphaFoldDB" id="A0A0D2F0L1"/>
<dbReference type="GO" id="GO:0006974">
    <property type="term" value="P:DNA damage response"/>
    <property type="evidence" value="ECO:0007669"/>
    <property type="project" value="TreeGrafter"/>
</dbReference>
<proteinExistence type="predicted"/>
<dbReference type="GeneID" id="27695758"/>
<dbReference type="Gene3D" id="3.30.110.170">
    <property type="entry name" value="Protein of unknown function (DUF541), domain 1"/>
    <property type="match status" value="1"/>
</dbReference>
<dbReference type="InterPro" id="IPR007497">
    <property type="entry name" value="SIMPL/DUF541"/>
</dbReference>
<evidence type="ECO:0008006" key="3">
    <source>
        <dbReference type="Google" id="ProtNLM"/>
    </source>
</evidence>
<evidence type="ECO:0000313" key="2">
    <source>
        <dbReference type="Proteomes" id="UP000053789"/>
    </source>
</evidence>
<dbReference type="InterPro" id="IPR052022">
    <property type="entry name" value="26kDa_periplasmic_antigen"/>
</dbReference>
<reference evidence="1" key="1">
    <citation type="submission" date="2015-01" db="EMBL/GenBank/DDBJ databases">
        <title>The Genome Sequence of Cladophialophora bantiana CBS 173.52.</title>
        <authorList>
            <consortium name="The Broad Institute Genomics Platform"/>
            <person name="Cuomo C."/>
            <person name="de Hoog S."/>
            <person name="Gorbushina A."/>
            <person name="Stielow B."/>
            <person name="Teixiera M."/>
            <person name="Abouelleil A."/>
            <person name="Chapman S.B."/>
            <person name="Priest M."/>
            <person name="Young S.K."/>
            <person name="Wortman J."/>
            <person name="Nusbaum C."/>
            <person name="Birren B."/>
        </authorList>
    </citation>
    <scope>NUCLEOTIDE SEQUENCE [LARGE SCALE GENOMIC DNA]</scope>
    <source>
        <strain evidence="1">CBS 173.52</strain>
    </source>
</reference>
<sequence length="228" mass="24838">MAPTVIHIQGRATISTTAQRAVLDIHASDNGPDKNAVSSNVVSTVKSIQADLDQLCPRLENGVISPSAPVSFYSIASLSISAADEYDNRGHRLEKKLYTAGSNIAIHFRDFACLGEMVVRLSQIPYVELRGIGWHLMDAQKAELDEQARLQALEHAMSRAQAYAQTIGREKVTCIKIDDAEESWPTSRVRQTARRATSASTFGVGVGIDFEPQLVDVSASLSVEFHAE</sequence>
<dbReference type="OrthoDB" id="3335918at2759"/>
<name>A0A0D2F0L1_CLAB1</name>
<dbReference type="HOGENOM" id="CLU_075628_1_0_1"/>
<dbReference type="Pfam" id="PF04402">
    <property type="entry name" value="SIMPL"/>
    <property type="match status" value="1"/>
</dbReference>